<dbReference type="GO" id="GO:0000028">
    <property type="term" value="P:ribosomal small subunit assembly"/>
    <property type="evidence" value="ECO:0007669"/>
    <property type="project" value="TreeGrafter"/>
</dbReference>
<dbReference type="Pfam" id="PF01926">
    <property type="entry name" value="MMR_HSR1"/>
    <property type="match status" value="1"/>
</dbReference>
<dbReference type="GO" id="GO:0019843">
    <property type="term" value="F:rRNA binding"/>
    <property type="evidence" value="ECO:0007669"/>
    <property type="project" value="UniProtKB-KW"/>
</dbReference>
<dbReference type="CDD" id="cd22534">
    <property type="entry name" value="KH-II_Era"/>
    <property type="match status" value="1"/>
</dbReference>
<dbReference type="AlphaFoldDB" id="A0A8T2J7K1"/>
<dbReference type="PANTHER" id="PTHR42698">
    <property type="entry name" value="GTPASE ERA"/>
    <property type="match status" value="1"/>
</dbReference>
<dbReference type="HAMAP" id="MF_00367">
    <property type="entry name" value="GTPase_Era"/>
    <property type="match status" value="1"/>
</dbReference>
<dbReference type="CDD" id="cd04163">
    <property type="entry name" value="Era"/>
    <property type="match status" value="1"/>
</dbReference>
<evidence type="ECO:0000256" key="13">
    <source>
        <dbReference type="ARBA" id="ARBA00023136"/>
    </source>
</evidence>
<organism evidence="18 19">
    <name type="scientific">Hymenochirus boettgeri</name>
    <name type="common">Congo dwarf clawed frog</name>
    <dbReference type="NCBI Taxonomy" id="247094"/>
    <lineage>
        <taxon>Eukaryota</taxon>
        <taxon>Metazoa</taxon>
        <taxon>Chordata</taxon>
        <taxon>Craniata</taxon>
        <taxon>Vertebrata</taxon>
        <taxon>Euteleostomi</taxon>
        <taxon>Amphibia</taxon>
        <taxon>Batrachia</taxon>
        <taxon>Anura</taxon>
        <taxon>Pipoidea</taxon>
        <taxon>Pipidae</taxon>
        <taxon>Pipinae</taxon>
        <taxon>Hymenochirus</taxon>
    </lineage>
</organism>
<dbReference type="InterPro" id="IPR015946">
    <property type="entry name" value="KH_dom-like_a/b"/>
</dbReference>
<sequence>MWFSRLCAVRVGCSRALGASPIGMLHNGSGLGVTYHAMHYWRKLSTDTETQGYRGSADWRTCKGHHYCSSFLNRRLAQRVNVMVAYGHNKDSAIKHIIGISEDTTSNDLIQHPPGVSYNKAEHDSLLIQRPDQPENSKTLRVAILGAPNAGKSTLSNQLLGRKIFPVSKKVHTTRCQAQCVITDGETQLILLDTPGMVNPSKVKRHHLEKSLLQDPWDSLKSADLVLVLVDVSEHWSRNSLSTEIIKCLSQYQYIPSILVLNKVDLVKKKALLLDSTNTLTEGIVNKKTAVIQSMAKSPKAQVRVMSSSQMETCESSNSIQDCELATNLHHITEENVHPVVKKVGTVKDLKSRKGWPHFQDVFMLSAVNGDEVQTLKKYLLNLAKPGEWEYHSDIVTSQSPQEICNNIIREKLLEHLPQEIPYNVMQVTDAWEEGPAGELVIRQTLLVQKENHVKLLIGPGGQVVKQIALEAGQDLMNIFLCDVRLHLSVKIKK</sequence>
<dbReference type="OrthoDB" id="8954335at2759"/>
<feature type="region of interest" description="G3" evidence="16">
    <location>
        <begin position="193"/>
        <end position="196"/>
    </location>
</feature>
<keyword evidence="5" id="KW-0690">Ribosome biogenesis</keyword>
<dbReference type="InterPro" id="IPR027417">
    <property type="entry name" value="P-loop_NTPase"/>
</dbReference>
<keyword evidence="8" id="KW-0999">Mitochondrion inner membrane</keyword>
<feature type="region of interest" description="G5" evidence="16">
    <location>
        <begin position="365"/>
        <end position="367"/>
    </location>
</feature>
<dbReference type="Gene3D" id="3.40.50.300">
    <property type="entry name" value="P-loop containing nucleotide triphosphate hydrolases"/>
    <property type="match status" value="1"/>
</dbReference>
<dbReference type="InterPro" id="IPR006073">
    <property type="entry name" value="GTP-bd"/>
</dbReference>
<dbReference type="GO" id="GO:0005759">
    <property type="term" value="C:mitochondrial matrix"/>
    <property type="evidence" value="ECO:0007669"/>
    <property type="project" value="UniProtKB-SubCell"/>
</dbReference>
<evidence type="ECO:0000256" key="1">
    <source>
        <dbReference type="ARBA" id="ARBA00004305"/>
    </source>
</evidence>
<dbReference type="PROSITE" id="PS51713">
    <property type="entry name" value="G_ERA"/>
    <property type="match status" value="1"/>
</dbReference>
<evidence type="ECO:0000256" key="12">
    <source>
        <dbReference type="ARBA" id="ARBA00023134"/>
    </source>
</evidence>
<dbReference type="InterPro" id="IPR009019">
    <property type="entry name" value="KH_sf_prok-type"/>
</dbReference>
<dbReference type="Pfam" id="PF07650">
    <property type="entry name" value="KH_2"/>
    <property type="match status" value="1"/>
</dbReference>
<dbReference type="PANTHER" id="PTHR42698:SF1">
    <property type="entry name" value="GTPASE ERA, MITOCHONDRIAL"/>
    <property type="match status" value="1"/>
</dbReference>
<dbReference type="NCBIfam" id="TIGR00231">
    <property type="entry name" value="small_GTP"/>
    <property type="match status" value="1"/>
</dbReference>
<evidence type="ECO:0000313" key="18">
    <source>
        <dbReference type="EMBL" id="KAG8439424.1"/>
    </source>
</evidence>
<keyword evidence="19" id="KW-1185">Reference proteome</keyword>
<reference evidence="18" key="1">
    <citation type="thesis" date="2020" institute="ProQuest LLC" country="789 East Eisenhower Parkway, Ann Arbor, MI, USA">
        <title>Comparative Genomics and Chromosome Evolution.</title>
        <authorList>
            <person name="Mudd A.B."/>
        </authorList>
    </citation>
    <scope>NUCLEOTIDE SEQUENCE</scope>
    <source>
        <strain evidence="18">Female2</strain>
        <tissue evidence="18">Blood</tissue>
    </source>
</reference>
<evidence type="ECO:0000256" key="6">
    <source>
        <dbReference type="ARBA" id="ARBA00022730"/>
    </source>
</evidence>
<dbReference type="InterPro" id="IPR005225">
    <property type="entry name" value="Small_GTP-bd"/>
</dbReference>
<keyword evidence="9" id="KW-0694">RNA-binding</keyword>
<keyword evidence="11" id="KW-0496">Mitochondrion</keyword>
<accession>A0A8T2J7K1</accession>
<protein>
    <recommendedName>
        <fullName evidence="4">GTPase Era, mitochondrial</fullName>
    </recommendedName>
    <alternativeName>
        <fullName evidence="15">ERA-like protein 1</fullName>
    </alternativeName>
</protein>
<dbReference type="SUPFAM" id="SSF52540">
    <property type="entry name" value="P-loop containing nucleoside triphosphate hydrolases"/>
    <property type="match status" value="1"/>
</dbReference>
<evidence type="ECO:0000256" key="14">
    <source>
        <dbReference type="ARBA" id="ARBA00025227"/>
    </source>
</evidence>
<keyword evidence="7 16" id="KW-0547">Nucleotide-binding</keyword>
<keyword evidence="13" id="KW-0472">Membrane</keyword>
<dbReference type="InterPro" id="IPR005662">
    <property type="entry name" value="GTPase_Era-like"/>
</dbReference>
<feature type="region of interest" description="G1" evidence="16">
    <location>
        <begin position="146"/>
        <end position="153"/>
    </location>
</feature>
<evidence type="ECO:0000256" key="4">
    <source>
        <dbReference type="ARBA" id="ARBA00019149"/>
    </source>
</evidence>
<dbReference type="FunFam" id="3.30.300.20:FF:000016">
    <property type="entry name" value="GTPase Era, mitochondrial isoform 1"/>
    <property type="match status" value="1"/>
</dbReference>
<evidence type="ECO:0000256" key="9">
    <source>
        <dbReference type="ARBA" id="ARBA00022884"/>
    </source>
</evidence>
<evidence type="ECO:0000259" key="17">
    <source>
        <dbReference type="PROSITE" id="PS51713"/>
    </source>
</evidence>
<evidence type="ECO:0000256" key="3">
    <source>
        <dbReference type="ARBA" id="ARBA00007921"/>
    </source>
</evidence>
<feature type="domain" description="Era-type G" evidence="17">
    <location>
        <begin position="138"/>
        <end position="386"/>
    </location>
</feature>
<dbReference type="GO" id="GO:0043024">
    <property type="term" value="F:ribosomal small subunit binding"/>
    <property type="evidence" value="ECO:0007669"/>
    <property type="project" value="TreeGrafter"/>
</dbReference>
<dbReference type="InterPro" id="IPR004044">
    <property type="entry name" value="KH_dom_type_2"/>
</dbReference>
<comment type="caution">
    <text evidence="18">The sequence shown here is derived from an EMBL/GenBank/DDBJ whole genome shotgun (WGS) entry which is preliminary data.</text>
</comment>
<name>A0A8T2J7K1_9PIPI</name>
<dbReference type="InterPro" id="IPR030388">
    <property type="entry name" value="G_ERA_dom"/>
</dbReference>
<comment type="subcellular location">
    <subcellularLocation>
        <location evidence="2">Mitochondrion inner membrane</location>
        <topology evidence="2">Peripheral membrane protein</topology>
    </subcellularLocation>
    <subcellularLocation>
        <location evidence="1">Mitochondrion matrix</location>
    </subcellularLocation>
</comment>
<dbReference type="EMBL" id="JAACNH010000006">
    <property type="protein sequence ID" value="KAG8439424.1"/>
    <property type="molecule type" value="Genomic_DNA"/>
</dbReference>
<keyword evidence="10" id="KW-0809">Transit peptide</keyword>
<dbReference type="SUPFAM" id="SSF54814">
    <property type="entry name" value="Prokaryotic type KH domain (KH-domain type II)"/>
    <property type="match status" value="1"/>
</dbReference>
<gene>
    <name evidence="18" type="ORF">GDO86_005583</name>
</gene>
<feature type="region of interest" description="G2" evidence="16">
    <location>
        <begin position="172"/>
        <end position="176"/>
    </location>
</feature>
<evidence type="ECO:0000256" key="8">
    <source>
        <dbReference type="ARBA" id="ARBA00022792"/>
    </source>
</evidence>
<dbReference type="GO" id="GO:0005525">
    <property type="term" value="F:GTP binding"/>
    <property type="evidence" value="ECO:0007669"/>
    <property type="project" value="UniProtKB-UniRule"/>
</dbReference>
<evidence type="ECO:0000256" key="2">
    <source>
        <dbReference type="ARBA" id="ARBA00004637"/>
    </source>
</evidence>
<evidence type="ECO:0000256" key="10">
    <source>
        <dbReference type="ARBA" id="ARBA00022946"/>
    </source>
</evidence>
<evidence type="ECO:0000313" key="19">
    <source>
        <dbReference type="Proteomes" id="UP000812440"/>
    </source>
</evidence>
<evidence type="ECO:0000256" key="11">
    <source>
        <dbReference type="ARBA" id="ARBA00023128"/>
    </source>
</evidence>
<comment type="function">
    <text evidence="14">Probable GTPase that plays a role in the mitochondrial ribosomal small subunit assembly. Specifically binds the 12S mitochondrial rRNA (12S mt-rRNA) to a 33 nucleotide section delineating the 3' terminal stem-loop region. May act as a chaperone that protects the 12S mt-rRNA on the 28S mitoribosomal subunit during ribosomal small subunit assembly.</text>
</comment>
<dbReference type="PRINTS" id="PR00326">
    <property type="entry name" value="GTP1OBG"/>
</dbReference>
<evidence type="ECO:0000256" key="7">
    <source>
        <dbReference type="ARBA" id="ARBA00022741"/>
    </source>
</evidence>
<feature type="region of interest" description="G4" evidence="16">
    <location>
        <begin position="262"/>
        <end position="265"/>
    </location>
</feature>
<dbReference type="Proteomes" id="UP000812440">
    <property type="component" value="Chromosome 3"/>
</dbReference>
<proteinExistence type="inferred from homology"/>
<evidence type="ECO:0000256" key="16">
    <source>
        <dbReference type="PROSITE-ProRule" id="PRU01050"/>
    </source>
</evidence>
<evidence type="ECO:0000256" key="5">
    <source>
        <dbReference type="ARBA" id="ARBA00022517"/>
    </source>
</evidence>
<keyword evidence="12 16" id="KW-0342">GTP-binding</keyword>
<keyword evidence="6" id="KW-0699">rRNA-binding</keyword>
<dbReference type="Gene3D" id="3.30.300.20">
    <property type="match status" value="1"/>
</dbReference>
<dbReference type="GO" id="GO:0005743">
    <property type="term" value="C:mitochondrial inner membrane"/>
    <property type="evidence" value="ECO:0007669"/>
    <property type="project" value="UniProtKB-SubCell"/>
</dbReference>
<evidence type="ECO:0000256" key="15">
    <source>
        <dbReference type="ARBA" id="ARBA00030975"/>
    </source>
</evidence>
<comment type="similarity">
    <text evidence="3 16">Belongs to the TRAFAC class TrmE-Era-EngA-EngB-Septin-like GTPase superfamily. Era GTPase family.</text>
</comment>